<accession>A0A9X2WDK6</accession>
<dbReference type="AlphaFoldDB" id="A0A9X2WDK6"/>
<keyword evidence="1" id="KW-1133">Transmembrane helix</keyword>
<reference evidence="2" key="2">
    <citation type="submission" date="2022-08" db="EMBL/GenBank/DDBJ databases">
        <authorList>
            <person name="Dong C."/>
        </authorList>
    </citation>
    <scope>NUCLEOTIDE SEQUENCE</scope>
    <source>
        <strain evidence="2">59MF3M-4</strain>
    </source>
</reference>
<comment type="caution">
    <text evidence="2">The sequence shown here is derived from an EMBL/GenBank/DDBJ whole genome shotgun (WGS) entry which is preliminary data.</text>
</comment>
<gene>
    <name evidence="2" type="ORF">NYR02_04935</name>
</gene>
<name>A0A9X2WDK6_9GAMM</name>
<protein>
    <submittedName>
        <fullName evidence="2">DoxX-like family protein</fullName>
    </submittedName>
</protein>
<keyword evidence="1" id="KW-0472">Membrane</keyword>
<feature type="transmembrane region" description="Helical" evidence="1">
    <location>
        <begin position="72"/>
        <end position="91"/>
    </location>
</feature>
<reference evidence="2" key="1">
    <citation type="journal article" date="2022" name="Front. Microbiol.">
        <title>Genome-based taxonomic rearrangement of Oceanobacter-related bacteria including the description of Thalassolituus hydrocarbonoclasticus sp. nov. and Thalassolituus pacificus sp. nov. and emended description of the genus Thalassolituus.</title>
        <authorList>
            <person name="Dong C."/>
            <person name="Wei L."/>
            <person name="Wang J."/>
            <person name="Lai Q."/>
            <person name="Huang Z."/>
            <person name="Shao Z."/>
        </authorList>
    </citation>
    <scope>NUCLEOTIDE SEQUENCE</scope>
    <source>
        <strain evidence="2">59MF3M-4</strain>
    </source>
</reference>
<feature type="transmembrane region" description="Helical" evidence="1">
    <location>
        <begin position="97"/>
        <end position="117"/>
    </location>
</feature>
<evidence type="ECO:0000313" key="2">
    <source>
        <dbReference type="EMBL" id="MCT7358365.1"/>
    </source>
</evidence>
<sequence length="123" mass="13580">MTALQQRFGRCTLSLLWLITALVSVATAQDIGLVILQQGGVADALAPWLLYGGSIVDALLGLWLLLPWAQRLCFQIQLITIAVYSVLLSVIAPEFWWHPFAPVVKNLPIMVLIWILMPGKSIS</sequence>
<dbReference type="RefSeq" id="WP_260975286.1">
    <property type="nucleotide sequence ID" value="NZ_JAOANI010000014.1"/>
</dbReference>
<feature type="transmembrane region" description="Helical" evidence="1">
    <location>
        <begin position="44"/>
        <end position="65"/>
    </location>
</feature>
<organism evidence="2 3">
    <name type="scientific">Thalassolituus pacificus</name>
    <dbReference type="NCBI Taxonomy" id="2975440"/>
    <lineage>
        <taxon>Bacteria</taxon>
        <taxon>Pseudomonadati</taxon>
        <taxon>Pseudomonadota</taxon>
        <taxon>Gammaproteobacteria</taxon>
        <taxon>Oceanospirillales</taxon>
        <taxon>Oceanospirillaceae</taxon>
        <taxon>Thalassolituus</taxon>
    </lineage>
</organism>
<proteinExistence type="predicted"/>
<dbReference type="EMBL" id="JAOANI010000014">
    <property type="protein sequence ID" value="MCT7358365.1"/>
    <property type="molecule type" value="Genomic_DNA"/>
</dbReference>
<dbReference type="Pfam" id="PF13781">
    <property type="entry name" value="DoxX_3"/>
    <property type="match status" value="1"/>
</dbReference>
<keyword evidence="1" id="KW-0812">Transmembrane</keyword>
<evidence type="ECO:0000313" key="3">
    <source>
        <dbReference type="Proteomes" id="UP001147830"/>
    </source>
</evidence>
<evidence type="ECO:0000256" key="1">
    <source>
        <dbReference type="SAM" id="Phobius"/>
    </source>
</evidence>
<dbReference type="Proteomes" id="UP001147830">
    <property type="component" value="Unassembled WGS sequence"/>
</dbReference>
<keyword evidence="3" id="KW-1185">Reference proteome</keyword>
<dbReference type="InterPro" id="IPR025695">
    <property type="entry name" value="DoxX-like"/>
</dbReference>